<dbReference type="PANTHER" id="PTHR47816:SF4">
    <property type="entry name" value="RIBOSOMAL RNA SMALL SUBUNIT METHYLTRANSFERASE C"/>
    <property type="match status" value="1"/>
</dbReference>
<accession>A0A094XHS7</accession>
<dbReference type="Proteomes" id="UP000297014">
    <property type="component" value="Unassembled WGS sequence"/>
</dbReference>
<evidence type="ECO:0000256" key="2">
    <source>
        <dbReference type="ARBA" id="ARBA00022679"/>
    </source>
</evidence>
<keyword evidence="2 4" id="KW-0808">Transferase</keyword>
<organism evidence="4 6">
    <name type="scientific">Alkalihalobacillus alcalophilus ATCC 27647 = CGMCC 1.3604</name>
    <dbReference type="NCBI Taxonomy" id="1218173"/>
    <lineage>
        <taxon>Bacteria</taxon>
        <taxon>Bacillati</taxon>
        <taxon>Bacillota</taxon>
        <taxon>Bacilli</taxon>
        <taxon>Bacillales</taxon>
        <taxon>Bacillaceae</taxon>
        <taxon>Alkalihalobacillus</taxon>
    </lineage>
</organism>
<proteinExistence type="predicted"/>
<gene>
    <name evidence="5" type="ORF">AJ85_14615</name>
    <name evidence="4" type="ORF">BALCAV_0205275</name>
</gene>
<dbReference type="RefSeq" id="WP_003322600.1">
    <property type="nucleotide sequence ID" value="NZ_ALPT02000012.1"/>
</dbReference>
<dbReference type="Gene3D" id="3.40.50.150">
    <property type="entry name" value="Vaccinia Virus protein VP39"/>
    <property type="match status" value="1"/>
</dbReference>
<reference evidence="5 7" key="2">
    <citation type="submission" date="2014-01" db="EMBL/GenBank/DDBJ databases">
        <title>Draft genome sequencing of Bacillus alcalophilus CGMCC 1.3604.</title>
        <authorList>
            <person name="Yang J."/>
            <person name="Diao L."/>
            <person name="Yang S."/>
        </authorList>
    </citation>
    <scope>NUCLEOTIDE SEQUENCE [LARGE SCALE GENOMIC DNA]</scope>
    <source>
        <strain evidence="5 7">CGMCC 1.3604</strain>
    </source>
</reference>
<dbReference type="InterPro" id="IPR029063">
    <property type="entry name" value="SAM-dependent_MTases_sf"/>
</dbReference>
<keyword evidence="6" id="KW-1185">Reference proteome</keyword>
<evidence type="ECO:0000313" key="4">
    <source>
        <dbReference type="EMBL" id="KGA98325.1"/>
    </source>
</evidence>
<keyword evidence="1 4" id="KW-0489">Methyltransferase</keyword>
<sequence>MSEHYYSNKPTTESDEKKWSTTLCGFPFSFTTDRGVFSKGEVDFGSRFLLEELTTPIIEGDILDVGCGYGPIGLTIAKKHPTRTVCMVDVNERALELARRNALNNHVENVSIFVSDSLAAVEPTDFAMIVTNPPIRAGKKVVHDILARAYEHLATNGELWVVIQKKQGAPSAVEKLERVFGNCSIVKKKKGYYLLVAKKID</sequence>
<dbReference type="GO" id="GO:0008757">
    <property type="term" value="F:S-adenosylmethionine-dependent methyltransferase activity"/>
    <property type="evidence" value="ECO:0007669"/>
    <property type="project" value="InterPro"/>
</dbReference>
<evidence type="ECO:0000313" key="7">
    <source>
        <dbReference type="Proteomes" id="UP000297014"/>
    </source>
</evidence>
<name>A0A094XHS7_ALKAL</name>
<comment type="caution">
    <text evidence="4">The sequence shown here is derived from an EMBL/GenBank/DDBJ whole genome shotgun (WGS) entry which is preliminary data.</text>
</comment>
<evidence type="ECO:0000259" key="3">
    <source>
        <dbReference type="Pfam" id="PF05175"/>
    </source>
</evidence>
<dbReference type="InterPro" id="IPR007848">
    <property type="entry name" value="Small_mtfrase_dom"/>
</dbReference>
<dbReference type="STRING" id="1218173.BALCAV_0205275"/>
<dbReference type="EMBL" id="JALP01000191">
    <property type="protein sequence ID" value="THG89921.1"/>
    <property type="molecule type" value="Genomic_DNA"/>
</dbReference>
<dbReference type="InterPro" id="IPR046977">
    <property type="entry name" value="RsmC/RlmG"/>
</dbReference>
<dbReference type="Pfam" id="PF05175">
    <property type="entry name" value="MTS"/>
    <property type="match status" value="1"/>
</dbReference>
<feature type="domain" description="Methyltransferase small" evidence="3">
    <location>
        <begin position="29"/>
        <end position="195"/>
    </location>
</feature>
<evidence type="ECO:0000313" key="5">
    <source>
        <dbReference type="EMBL" id="THG89921.1"/>
    </source>
</evidence>
<dbReference type="Proteomes" id="UP000002754">
    <property type="component" value="Unassembled WGS sequence"/>
</dbReference>
<protein>
    <submittedName>
        <fullName evidence="4 5">Methyltransferase</fullName>
    </submittedName>
</protein>
<evidence type="ECO:0000256" key="1">
    <source>
        <dbReference type="ARBA" id="ARBA00022603"/>
    </source>
</evidence>
<dbReference type="PANTHER" id="PTHR47816">
    <property type="entry name" value="RIBOSOMAL RNA SMALL SUBUNIT METHYLTRANSFERASE C"/>
    <property type="match status" value="1"/>
</dbReference>
<evidence type="ECO:0000313" key="6">
    <source>
        <dbReference type="Proteomes" id="UP000002754"/>
    </source>
</evidence>
<dbReference type="eggNOG" id="COG2813">
    <property type="taxonomic scope" value="Bacteria"/>
</dbReference>
<dbReference type="OrthoDB" id="9764961at2"/>
<dbReference type="SUPFAM" id="SSF53335">
    <property type="entry name" value="S-adenosyl-L-methionine-dependent methyltransferases"/>
    <property type="match status" value="1"/>
</dbReference>
<dbReference type="AlphaFoldDB" id="A0A094XHS7"/>
<dbReference type="GO" id="GO:0032259">
    <property type="term" value="P:methylation"/>
    <property type="evidence" value="ECO:0007669"/>
    <property type="project" value="UniProtKB-KW"/>
</dbReference>
<dbReference type="EMBL" id="ALPT02000012">
    <property type="protein sequence ID" value="KGA98325.1"/>
    <property type="molecule type" value="Genomic_DNA"/>
</dbReference>
<reference evidence="4 6" key="1">
    <citation type="journal article" date="2014" name="Genome Announc.">
        <title>Draft Genome Sequence of Bacillus alcalophilus AV1934, a Classic Alkaliphile Isolated from Human Feces in 1934.</title>
        <authorList>
            <person name="Attie O."/>
            <person name="Jayaprakash A."/>
            <person name="Shah H."/>
            <person name="Paulsen I.T."/>
            <person name="Morino M."/>
            <person name="Takahashi Y."/>
            <person name="Narumi I."/>
            <person name="Sachidanandam R."/>
            <person name="Satoh K."/>
            <person name="Ito M."/>
            <person name="Krulwich T.A."/>
        </authorList>
    </citation>
    <scope>NUCLEOTIDE SEQUENCE [LARGE SCALE GENOMIC DNA]</scope>
    <source>
        <strain evidence="4 6">AV1934</strain>
    </source>
</reference>
<dbReference type="CDD" id="cd02440">
    <property type="entry name" value="AdoMet_MTases"/>
    <property type="match status" value="1"/>
</dbReference>